<protein>
    <submittedName>
        <fullName evidence="3">DUF6493 family protein</fullName>
    </submittedName>
</protein>
<proteinExistence type="predicted"/>
<organism evidence="3 4">
    <name type="scientific">Nocardiopsis tropica</name>
    <dbReference type="NCBI Taxonomy" id="109330"/>
    <lineage>
        <taxon>Bacteria</taxon>
        <taxon>Bacillati</taxon>
        <taxon>Actinomycetota</taxon>
        <taxon>Actinomycetes</taxon>
        <taxon>Streptosporangiales</taxon>
        <taxon>Nocardiopsidaceae</taxon>
        <taxon>Nocardiopsis</taxon>
    </lineage>
</organism>
<sequence length="872" mass="93658">MTDRPAYDIPDTATPGVRAVLHAVREGRGQDVCRLLEPLADAERRTCLPVLKTWRRSVRNNWGPEHLAVRTALFYAGAGCSTGTADAAQWIASPDLRWVDRDTALVVSVVAHRGPEWLAKVVHRLAERRTVAEEEYPLIALLARAAGCELPATDGVVLGWEQSIGGWGRSIEDDLRKDPWLTVMVPRLFEVPGTGSSFQYSWPNDAGWPHALARLAGEGLLDRAMLLDGCLSRLLREPRTGTVRGFLALLTALDPTEDEHAARLLTWVRILPDAHPQAAARAQQALAVLDEAGRLDDEHLIEASLAALVRPEKKIVRTQLTLLDKAIKRDRSRTDVLLPVVAEAFGQEEHSLQERALALAVRHSRHADAAVLAGLAADSGRLALDLRRRAADAFGDAVPAEAPAESGDAPLPPAPEPERLAPPAPTAELAEDVAALLHGNGTPAQEERALNALVVHARADADGLRAALEPVAARHRERVPYVNASDGLWFVVHTAVYGLPPRNLDYIRSLVEGHQCPHQATGSIRFLRADEVAVRLHRDPPPGLLATPTWSTGTIDPADLAARIADYERSGAEPGPVDLQQALLRLDRDVSPEAHTAAGRLTSPAGRRLASWLASGGLPDPVLTRTAEPLRLRSPRPGVLVRAAALPGHAEWPEPFQSLLAEHDPVGSPCRCHGGGECSAEALAILPQHREVIAGRMLVSVAILAEYDRLDEHAPVLPALAESGGPAGPATHLIMAYGLGARRPESQMHAVDAILTLAARGQLDTQRLGEDVGELTVLRRLKAQRYAKVLREVSRGGGHDLVWSLLSASLPVLLRGAPPSGLAAVITLAADCAELSGAKGPEIPCITELASRPGSSQLVKQARRIRDMITAP</sequence>
<accession>A0ABV2A1X7</accession>
<feature type="region of interest" description="Disordered" evidence="1">
    <location>
        <begin position="399"/>
        <end position="425"/>
    </location>
</feature>
<comment type="caution">
    <text evidence="3">The sequence shown here is derived from an EMBL/GenBank/DDBJ whole genome shotgun (WGS) entry which is preliminary data.</text>
</comment>
<gene>
    <name evidence="3" type="ORF">ABUK86_26530</name>
</gene>
<feature type="domain" description="DUF7824" evidence="2">
    <location>
        <begin position="541"/>
        <end position="611"/>
    </location>
</feature>
<evidence type="ECO:0000256" key="1">
    <source>
        <dbReference type="SAM" id="MobiDB-lite"/>
    </source>
</evidence>
<evidence type="ECO:0000313" key="4">
    <source>
        <dbReference type="Proteomes" id="UP001432401"/>
    </source>
</evidence>
<dbReference type="RefSeq" id="WP_352986227.1">
    <property type="nucleotide sequence ID" value="NZ_JBEQNA010000016.1"/>
</dbReference>
<reference evidence="3 4" key="1">
    <citation type="submission" date="2024-06" db="EMBL/GenBank/DDBJ databases">
        <authorList>
            <person name="Bataeva Y.V."/>
            <person name="Grigorian L.N."/>
            <person name="Solomentsev V.I."/>
        </authorList>
    </citation>
    <scope>NUCLEOTIDE SEQUENCE [LARGE SCALE GENOMIC DNA]</scope>
    <source>
        <strain evidence="4">SCPM-O-B-12605 (RCAM04882)</strain>
    </source>
</reference>
<dbReference type="Proteomes" id="UP001432401">
    <property type="component" value="Unassembled WGS sequence"/>
</dbReference>
<dbReference type="Pfam" id="PF25148">
    <property type="entry name" value="DUF7824"/>
    <property type="match status" value="1"/>
</dbReference>
<dbReference type="EMBL" id="JBEQNB010000017">
    <property type="protein sequence ID" value="MES0837363.1"/>
    <property type="molecule type" value="Genomic_DNA"/>
</dbReference>
<evidence type="ECO:0000259" key="2">
    <source>
        <dbReference type="Pfam" id="PF25148"/>
    </source>
</evidence>
<dbReference type="InterPro" id="IPR056726">
    <property type="entry name" value="DUF7824"/>
</dbReference>
<evidence type="ECO:0000313" key="3">
    <source>
        <dbReference type="EMBL" id="MES0837363.1"/>
    </source>
</evidence>
<name>A0ABV2A1X7_9ACTN</name>
<feature type="compositionally biased region" description="Pro residues" evidence="1">
    <location>
        <begin position="410"/>
        <end position="425"/>
    </location>
</feature>
<keyword evidence="4" id="KW-1185">Reference proteome</keyword>